<name>A0A9N8YST7_9GLOM</name>
<dbReference type="EMBL" id="CAJVPZ010000038">
    <property type="protein sequence ID" value="CAG8450521.1"/>
    <property type="molecule type" value="Genomic_DNA"/>
</dbReference>
<evidence type="ECO:0000313" key="1">
    <source>
        <dbReference type="EMBL" id="CAG8450521.1"/>
    </source>
</evidence>
<gene>
    <name evidence="1" type="ORF">RFULGI_LOCUS207</name>
</gene>
<keyword evidence="2" id="KW-1185">Reference proteome</keyword>
<comment type="caution">
    <text evidence="1">The sequence shown here is derived from an EMBL/GenBank/DDBJ whole genome shotgun (WGS) entry which is preliminary data.</text>
</comment>
<proteinExistence type="predicted"/>
<sequence>MSDNRDNLTVKTVIKLFITRVCTQMNLNEGTQMNLNEVNLNEGAQMNFNENVNEDIIEQISNVLSPEERTFFGNLTDDLNSHRKLDNYSIQNAILDGGEFSTNLTTKIKEYIAKKRTYDPTNVYIMGGSFT</sequence>
<protein>
    <submittedName>
        <fullName evidence="1">6513_t:CDS:1</fullName>
    </submittedName>
</protein>
<dbReference type="OrthoDB" id="2402050at2759"/>
<evidence type="ECO:0000313" key="2">
    <source>
        <dbReference type="Proteomes" id="UP000789396"/>
    </source>
</evidence>
<dbReference type="Proteomes" id="UP000789396">
    <property type="component" value="Unassembled WGS sequence"/>
</dbReference>
<dbReference type="AlphaFoldDB" id="A0A9N8YST7"/>
<accession>A0A9N8YST7</accession>
<reference evidence="1" key="1">
    <citation type="submission" date="2021-06" db="EMBL/GenBank/DDBJ databases">
        <authorList>
            <person name="Kallberg Y."/>
            <person name="Tangrot J."/>
            <person name="Rosling A."/>
        </authorList>
    </citation>
    <scope>NUCLEOTIDE SEQUENCE</scope>
    <source>
        <strain evidence="1">IN212</strain>
    </source>
</reference>
<organism evidence="1 2">
    <name type="scientific">Racocetra fulgida</name>
    <dbReference type="NCBI Taxonomy" id="60492"/>
    <lineage>
        <taxon>Eukaryota</taxon>
        <taxon>Fungi</taxon>
        <taxon>Fungi incertae sedis</taxon>
        <taxon>Mucoromycota</taxon>
        <taxon>Glomeromycotina</taxon>
        <taxon>Glomeromycetes</taxon>
        <taxon>Diversisporales</taxon>
        <taxon>Gigasporaceae</taxon>
        <taxon>Racocetra</taxon>
    </lineage>
</organism>